<comment type="pathway">
    <text evidence="2 9">Amino-acid biosynthesis; L-histidine biosynthesis; L-histidine from 5-phospho-alpha-D-ribose 1-diphosphate: step 6/9.</text>
</comment>
<evidence type="ECO:0000256" key="6">
    <source>
        <dbReference type="ARBA" id="ARBA00022605"/>
    </source>
</evidence>
<comment type="catalytic activity">
    <reaction evidence="1 9">
        <text>D-erythro-1-(imidazol-4-yl)glycerol 3-phosphate = 3-(imidazol-4-yl)-2-oxopropyl phosphate + H2O</text>
        <dbReference type="Rhea" id="RHEA:11040"/>
        <dbReference type="ChEBI" id="CHEBI:15377"/>
        <dbReference type="ChEBI" id="CHEBI:57766"/>
        <dbReference type="ChEBI" id="CHEBI:58278"/>
        <dbReference type="EC" id="4.2.1.19"/>
    </reaction>
</comment>
<comment type="caution">
    <text evidence="10">The sequence shown here is derived from an EMBL/GenBank/DDBJ whole genome shotgun (WGS) entry which is preliminary data.</text>
</comment>
<dbReference type="Pfam" id="PF00475">
    <property type="entry name" value="IGPD"/>
    <property type="match status" value="1"/>
</dbReference>
<dbReference type="Gene3D" id="3.30.230.40">
    <property type="entry name" value="Imidazole glycerol phosphate dehydratase, domain 1"/>
    <property type="match status" value="2"/>
</dbReference>
<evidence type="ECO:0000256" key="9">
    <source>
        <dbReference type="RuleBase" id="RU000598"/>
    </source>
</evidence>
<dbReference type="Proteomes" id="UP001527925">
    <property type="component" value="Unassembled WGS sequence"/>
</dbReference>
<dbReference type="SUPFAM" id="SSF54211">
    <property type="entry name" value="Ribosomal protein S5 domain 2-like"/>
    <property type="match status" value="2"/>
</dbReference>
<dbReference type="GO" id="GO:0004424">
    <property type="term" value="F:imidazoleglycerol-phosphate dehydratase activity"/>
    <property type="evidence" value="ECO:0007669"/>
    <property type="project" value="UniProtKB-EC"/>
</dbReference>
<organism evidence="10 11">
    <name type="scientific">Polyrhizophydium stewartii</name>
    <dbReference type="NCBI Taxonomy" id="2732419"/>
    <lineage>
        <taxon>Eukaryota</taxon>
        <taxon>Fungi</taxon>
        <taxon>Fungi incertae sedis</taxon>
        <taxon>Chytridiomycota</taxon>
        <taxon>Chytridiomycota incertae sedis</taxon>
        <taxon>Chytridiomycetes</taxon>
        <taxon>Rhizophydiales</taxon>
        <taxon>Rhizophydiales incertae sedis</taxon>
        <taxon>Polyrhizophydium</taxon>
    </lineage>
</organism>
<gene>
    <name evidence="10" type="primary">HIS3</name>
    <name evidence="10" type="ORF">HK105_200182</name>
</gene>
<dbReference type="InterPro" id="IPR038494">
    <property type="entry name" value="IGPD_sf"/>
</dbReference>
<dbReference type="EC" id="4.2.1.19" evidence="4 9"/>
<dbReference type="NCBIfam" id="NF002111">
    <property type="entry name" value="PRK00951.2-1"/>
    <property type="match status" value="1"/>
</dbReference>
<comment type="similarity">
    <text evidence="3 9">Belongs to the imidazoleglycerol-phosphate dehydratase family.</text>
</comment>
<dbReference type="CDD" id="cd07914">
    <property type="entry name" value="IGPD"/>
    <property type="match status" value="1"/>
</dbReference>
<dbReference type="EMBL" id="JADGIZ020000001">
    <property type="protein sequence ID" value="KAL2920116.1"/>
    <property type="molecule type" value="Genomic_DNA"/>
</dbReference>
<evidence type="ECO:0000313" key="11">
    <source>
        <dbReference type="Proteomes" id="UP001527925"/>
    </source>
</evidence>
<dbReference type="InterPro" id="IPR020568">
    <property type="entry name" value="Ribosomal_Su5_D2-typ_SF"/>
</dbReference>
<evidence type="ECO:0000256" key="5">
    <source>
        <dbReference type="ARBA" id="ARBA00016664"/>
    </source>
</evidence>
<dbReference type="PANTHER" id="PTHR23133">
    <property type="entry name" value="IMIDAZOLEGLYCEROL-PHOSPHATE DEHYDRATASE HIS7"/>
    <property type="match status" value="1"/>
</dbReference>
<keyword evidence="8 9" id="KW-0456">Lyase</keyword>
<evidence type="ECO:0000313" key="10">
    <source>
        <dbReference type="EMBL" id="KAL2920116.1"/>
    </source>
</evidence>
<protein>
    <recommendedName>
        <fullName evidence="5 9">Imidazoleglycerol-phosphate dehydratase</fullName>
        <ecNumber evidence="4 9">4.2.1.19</ecNumber>
    </recommendedName>
</protein>
<evidence type="ECO:0000256" key="4">
    <source>
        <dbReference type="ARBA" id="ARBA00012075"/>
    </source>
</evidence>
<dbReference type="InterPro" id="IPR020565">
    <property type="entry name" value="ImidazoleglycerP_deHydtase_CS"/>
</dbReference>
<accession>A0ABR4NKY0</accession>
<dbReference type="PROSITE" id="PS00954">
    <property type="entry name" value="IGP_DEHYDRATASE_1"/>
    <property type="match status" value="1"/>
</dbReference>
<dbReference type="HAMAP" id="MF_00076">
    <property type="entry name" value="HisB"/>
    <property type="match status" value="1"/>
</dbReference>
<evidence type="ECO:0000256" key="2">
    <source>
        <dbReference type="ARBA" id="ARBA00005047"/>
    </source>
</evidence>
<evidence type="ECO:0000256" key="1">
    <source>
        <dbReference type="ARBA" id="ARBA00001723"/>
    </source>
</evidence>
<keyword evidence="11" id="KW-1185">Reference proteome</keyword>
<proteinExistence type="inferred from homology"/>
<evidence type="ECO:0000256" key="8">
    <source>
        <dbReference type="ARBA" id="ARBA00023239"/>
    </source>
</evidence>
<keyword evidence="6" id="KW-0028">Amino-acid biosynthesis</keyword>
<dbReference type="PROSITE" id="PS00955">
    <property type="entry name" value="IGP_DEHYDRATASE_2"/>
    <property type="match status" value="1"/>
</dbReference>
<reference evidence="10 11" key="1">
    <citation type="submission" date="2023-09" db="EMBL/GenBank/DDBJ databases">
        <title>Pangenome analysis of Batrachochytrium dendrobatidis and related Chytrids.</title>
        <authorList>
            <person name="Yacoub M.N."/>
            <person name="Stajich J.E."/>
            <person name="James T.Y."/>
        </authorList>
    </citation>
    <scope>NUCLEOTIDE SEQUENCE [LARGE SCALE GENOMIC DNA]</scope>
    <source>
        <strain evidence="10 11">JEL0888</strain>
    </source>
</reference>
<sequence length="205" mass="21883">MPRSATVKRTTGETDVHVELSILGAGEYDAQAIEVSTGIGFLDHMIHALAKHSKWTLRLRCKGDLHVDDHHTTEDVGLALGKAFKDALATGPAGLAGIKRFGHAYAPLDEALSRAVVDISGRPSAHIELGLVRERIGELSCEMIPHFLESFASTAGITLHVDTLKGKNDHHRSESAFKATALALREAVSFTGASDVPSTKGTLTD</sequence>
<dbReference type="NCBIfam" id="NF002114">
    <property type="entry name" value="PRK00951.2-4"/>
    <property type="match status" value="1"/>
</dbReference>
<evidence type="ECO:0000256" key="7">
    <source>
        <dbReference type="ARBA" id="ARBA00023102"/>
    </source>
</evidence>
<keyword evidence="7 9" id="KW-0368">Histidine biosynthesis</keyword>
<dbReference type="PANTHER" id="PTHR23133:SF2">
    <property type="entry name" value="IMIDAZOLEGLYCEROL-PHOSPHATE DEHYDRATASE"/>
    <property type="match status" value="1"/>
</dbReference>
<evidence type="ECO:0000256" key="3">
    <source>
        <dbReference type="ARBA" id="ARBA00007481"/>
    </source>
</evidence>
<dbReference type="InterPro" id="IPR000807">
    <property type="entry name" value="ImidazoleglycerolP_deHydtase"/>
</dbReference>
<name>A0ABR4NKY0_9FUNG</name>